<organism evidence="1 2">
    <name type="scientific">Petrolisthes manimaculis</name>
    <dbReference type="NCBI Taxonomy" id="1843537"/>
    <lineage>
        <taxon>Eukaryota</taxon>
        <taxon>Metazoa</taxon>
        <taxon>Ecdysozoa</taxon>
        <taxon>Arthropoda</taxon>
        <taxon>Crustacea</taxon>
        <taxon>Multicrustacea</taxon>
        <taxon>Malacostraca</taxon>
        <taxon>Eumalacostraca</taxon>
        <taxon>Eucarida</taxon>
        <taxon>Decapoda</taxon>
        <taxon>Pleocyemata</taxon>
        <taxon>Anomura</taxon>
        <taxon>Galatheoidea</taxon>
        <taxon>Porcellanidae</taxon>
        <taxon>Petrolisthes</taxon>
    </lineage>
</organism>
<keyword evidence="2" id="KW-1185">Reference proteome</keyword>
<dbReference type="AlphaFoldDB" id="A0AAE1NJG0"/>
<gene>
    <name evidence="1" type="ORF">Pmani_035963</name>
</gene>
<proteinExistence type="predicted"/>
<sequence length="72" mass="8338">MASHCNPTCEMRIFRPSSQGAVGRLEKVGWEWMEEVVGWEWMETGGDGREWMEAGGDGREWMEEMVGSGWRR</sequence>
<dbReference type="EMBL" id="JAWZYT010005228">
    <property type="protein sequence ID" value="KAK4291189.1"/>
    <property type="molecule type" value="Genomic_DNA"/>
</dbReference>
<dbReference type="Proteomes" id="UP001292094">
    <property type="component" value="Unassembled WGS sequence"/>
</dbReference>
<accession>A0AAE1NJG0</accession>
<protein>
    <submittedName>
        <fullName evidence="1">Uncharacterized protein</fullName>
    </submittedName>
</protein>
<reference evidence="1" key="1">
    <citation type="submission" date="2023-11" db="EMBL/GenBank/DDBJ databases">
        <title>Genome assemblies of two species of porcelain crab, Petrolisthes cinctipes and Petrolisthes manimaculis (Anomura: Porcellanidae).</title>
        <authorList>
            <person name="Angst P."/>
        </authorList>
    </citation>
    <scope>NUCLEOTIDE SEQUENCE</scope>
    <source>
        <strain evidence="1">PB745_02</strain>
        <tissue evidence="1">Gill</tissue>
    </source>
</reference>
<name>A0AAE1NJG0_9EUCA</name>
<evidence type="ECO:0000313" key="1">
    <source>
        <dbReference type="EMBL" id="KAK4291189.1"/>
    </source>
</evidence>
<evidence type="ECO:0000313" key="2">
    <source>
        <dbReference type="Proteomes" id="UP001292094"/>
    </source>
</evidence>
<comment type="caution">
    <text evidence="1">The sequence shown here is derived from an EMBL/GenBank/DDBJ whole genome shotgun (WGS) entry which is preliminary data.</text>
</comment>